<gene>
    <name evidence="3" type="ORF">GCM10008957_06120</name>
</gene>
<proteinExistence type="inferred from homology"/>
<sequence>MSTTLETVTAFRVRYAETDAMGVVHHATYPIWFEMGRSDWMRELGFPYTEVEARGYYLMLSGLNVRYRMAARYDDELTLKTRMSEVKSRTAVFAYELWRGEDLLATGETHHICTDRTYRPARMPQELMDALK</sequence>
<dbReference type="NCBIfam" id="TIGR00051">
    <property type="entry name" value="YbgC/FadM family acyl-CoA thioesterase"/>
    <property type="match status" value="1"/>
</dbReference>
<dbReference type="GO" id="GO:0047617">
    <property type="term" value="F:fatty acyl-CoA hydrolase activity"/>
    <property type="evidence" value="ECO:0007669"/>
    <property type="project" value="TreeGrafter"/>
</dbReference>
<dbReference type="Proteomes" id="UP000603865">
    <property type="component" value="Unassembled WGS sequence"/>
</dbReference>
<dbReference type="Pfam" id="PF13279">
    <property type="entry name" value="4HBT_2"/>
    <property type="match status" value="1"/>
</dbReference>
<dbReference type="AlphaFoldDB" id="A0A918BY53"/>
<dbReference type="PROSITE" id="PS01328">
    <property type="entry name" value="4HBCOA_THIOESTERASE"/>
    <property type="match status" value="1"/>
</dbReference>
<reference evidence="3" key="1">
    <citation type="journal article" date="2014" name="Int. J. Syst. Evol. Microbiol.">
        <title>Complete genome sequence of Corynebacterium casei LMG S-19264T (=DSM 44701T), isolated from a smear-ripened cheese.</title>
        <authorList>
            <consortium name="US DOE Joint Genome Institute (JGI-PGF)"/>
            <person name="Walter F."/>
            <person name="Albersmeier A."/>
            <person name="Kalinowski J."/>
            <person name="Ruckert C."/>
        </authorList>
    </citation>
    <scope>NUCLEOTIDE SEQUENCE</scope>
    <source>
        <strain evidence="3">JCM 31311</strain>
    </source>
</reference>
<comment type="similarity">
    <text evidence="1">Belongs to the 4-hydroxybenzoyl-CoA thioesterase family.</text>
</comment>
<accession>A0A918BY53</accession>
<keyword evidence="2" id="KW-0378">Hydrolase</keyword>
<comment type="caution">
    <text evidence="3">The sequence shown here is derived from an EMBL/GenBank/DDBJ whole genome shotgun (WGS) entry which is preliminary data.</text>
</comment>
<dbReference type="SUPFAM" id="SSF54637">
    <property type="entry name" value="Thioesterase/thiol ester dehydrase-isomerase"/>
    <property type="match status" value="1"/>
</dbReference>
<dbReference type="PANTHER" id="PTHR31793">
    <property type="entry name" value="4-HYDROXYBENZOYL-COA THIOESTERASE FAMILY MEMBER"/>
    <property type="match status" value="1"/>
</dbReference>
<dbReference type="InterPro" id="IPR006684">
    <property type="entry name" value="YbgC/YbaW"/>
</dbReference>
<dbReference type="CDD" id="cd00586">
    <property type="entry name" value="4HBT"/>
    <property type="match status" value="1"/>
</dbReference>
<dbReference type="RefSeq" id="WP_189088040.1">
    <property type="nucleotide sequence ID" value="NZ_BMQL01000002.1"/>
</dbReference>
<evidence type="ECO:0000313" key="4">
    <source>
        <dbReference type="Proteomes" id="UP000603865"/>
    </source>
</evidence>
<dbReference type="PIRSF" id="PIRSF003230">
    <property type="entry name" value="YbgC"/>
    <property type="match status" value="1"/>
</dbReference>
<name>A0A918BY53_9DEIO</name>
<evidence type="ECO:0000256" key="2">
    <source>
        <dbReference type="ARBA" id="ARBA00022801"/>
    </source>
</evidence>
<dbReference type="PANTHER" id="PTHR31793:SF27">
    <property type="entry name" value="NOVEL THIOESTERASE SUPERFAMILY DOMAIN AND SAPOSIN A-TYPE DOMAIN CONTAINING PROTEIN (0610012H03RIK)"/>
    <property type="match status" value="1"/>
</dbReference>
<evidence type="ECO:0000313" key="3">
    <source>
        <dbReference type="EMBL" id="GGQ96630.1"/>
    </source>
</evidence>
<dbReference type="InterPro" id="IPR050563">
    <property type="entry name" value="4-hydroxybenzoyl-CoA_TE"/>
</dbReference>
<reference evidence="3" key="2">
    <citation type="submission" date="2020-09" db="EMBL/GenBank/DDBJ databases">
        <authorList>
            <person name="Sun Q."/>
            <person name="Ohkuma M."/>
        </authorList>
    </citation>
    <scope>NUCLEOTIDE SEQUENCE</scope>
    <source>
        <strain evidence="3">JCM 31311</strain>
    </source>
</reference>
<dbReference type="InterPro" id="IPR029069">
    <property type="entry name" value="HotDog_dom_sf"/>
</dbReference>
<organism evidence="3 4">
    <name type="scientific">Deinococcus ruber</name>
    <dbReference type="NCBI Taxonomy" id="1848197"/>
    <lineage>
        <taxon>Bacteria</taxon>
        <taxon>Thermotogati</taxon>
        <taxon>Deinococcota</taxon>
        <taxon>Deinococci</taxon>
        <taxon>Deinococcales</taxon>
        <taxon>Deinococcaceae</taxon>
        <taxon>Deinococcus</taxon>
    </lineage>
</organism>
<evidence type="ECO:0000256" key="1">
    <source>
        <dbReference type="ARBA" id="ARBA00005953"/>
    </source>
</evidence>
<keyword evidence="4" id="KW-1185">Reference proteome</keyword>
<dbReference type="InterPro" id="IPR008272">
    <property type="entry name" value="HB-CoA_thioesterase_AS"/>
</dbReference>
<dbReference type="EMBL" id="BMQL01000002">
    <property type="protein sequence ID" value="GGQ96630.1"/>
    <property type="molecule type" value="Genomic_DNA"/>
</dbReference>
<protein>
    <submittedName>
        <fullName evidence="3">4-hydroxybenzoyl-CoA thioesterase</fullName>
    </submittedName>
</protein>
<dbReference type="Gene3D" id="3.10.129.10">
    <property type="entry name" value="Hotdog Thioesterase"/>
    <property type="match status" value="1"/>
</dbReference>